<feature type="domain" description="G-patch" evidence="2">
    <location>
        <begin position="390"/>
        <end position="436"/>
    </location>
</feature>
<accession>A0A8B8DVB4</accession>
<organism evidence="3 4">
    <name type="scientific">Crassostrea virginica</name>
    <name type="common">Eastern oyster</name>
    <dbReference type="NCBI Taxonomy" id="6565"/>
    <lineage>
        <taxon>Eukaryota</taxon>
        <taxon>Metazoa</taxon>
        <taxon>Spiralia</taxon>
        <taxon>Lophotrochozoa</taxon>
        <taxon>Mollusca</taxon>
        <taxon>Bivalvia</taxon>
        <taxon>Autobranchia</taxon>
        <taxon>Pteriomorphia</taxon>
        <taxon>Ostreida</taxon>
        <taxon>Ostreoidea</taxon>
        <taxon>Ostreidae</taxon>
        <taxon>Crassostrea</taxon>
    </lineage>
</organism>
<feature type="compositionally biased region" description="Low complexity" evidence="1">
    <location>
        <begin position="230"/>
        <end position="248"/>
    </location>
</feature>
<evidence type="ECO:0000313" key="3">
    <source>
        <dbReference type="Proteomes" id="UP000694844"/>
    </source>
</evidence>
<keyword evidence="3" id="KW-1185">Reference proteome</keyword>
<dbReference type="GeneID" id="111129391"/>
<dbReference type="AlphaFoldDB" id="A0A8B8DVB4"/>
<feature type="compositionally biased region" description="Polar residues" evidence="1">
    <location>
        <begin position="38"/>
        <end position="51"/>
    </location>
</feature>
<dbReference type="Pfam" id="PF01585">
    <property type="entry name" value="G-patch"/>
    <property type="match status" value="1"/>
</dbReference>
<reference evidence="4" key="1">
    <citation type="submission" date="2025-08" db="UniProtKB">
        <authorList>
            <consortium name="RefSeq"/>
        </authorList>
    </citation>
    <scope>IDENTIFICATION</scope>
    <source>
        <tissue evidence="4">Whole sample</tissue>
    </source>
</reference>
<dbReference type="GO" id="GO:0003676">
    <property type="term" value="F:nucleic acid binding"/>
    <property type="evidence" value="ECO:0007669"/>
    <property type="project" value="InterPro"/>
</dbReference>
<dbReference type="PANTHER" id="PTHR14195">
    <property type="entry name" value="G PATCH DOMAIN CONTAINING PROTEIN 2"/>
    <property type="match status" value="1"/>
</dbReference>
<dbReference type="RefSeq" id="XP_022331459.1">
    <property type="nucleotide sequence ID" value="XM_022475751.1"/>
</dbReference>
<dbReference type="Proteomes" id="UP000694844">
    <property type="component" value="Chromosome 4"/>
</dbReference>
<protein>
    <submittedName>
        <fullName evidence="4">G patch domain-containing protein 2-like</fullName>
    </submittedName>
</protein>
<name>A0A8B8DVB4_CRAVI</name>
<dbReference type="PROSITE" id="PS50174">
    <property type="entry name" value="G_PATCH"/>
    <property type="match status" value="1"/>
</dbReference>
<feature type="region of interest" description="Disordered" evidence="1">
    <location>
        <begin position="122"/>
        <end position="261"/>
    </location>
</feature>
<dbReference type="KEGG" id="cvn:111129391"/>
<feature type="compositionally biased region" description="Polar residues" evidence="1">
    <location>
        <begin position="122"/>
        <end position="133"/>
    </location>
</feature>
<dbReference type="InterPro" id="IPR000467">
    <property type="entry name" value="G_patch_dom"/>
</dbReference>
<feature type="region of interest" description="Disordered" evidence="1">
    <location>
        <begin position="38"/>
        <end position="62"/>
    </location>
</feature>
<gene>
    <name evidence="4" type="primary">LOC111129391</name>
</gene>
<dbReference type="OrthoDB" id="6095487at2759"/>
<evidence type="ECO:0000259" key="2">
    <source>
        <dbReference type="PROSITE" id="PS50174"/>
    </source>
</evidence>
<feature type="region of interest" description="Disordered" evidence="1">
    <location>
        <begin position="361"/>
        <end position="393"/>
    </location>
</feature>
<dbReference type="InterPro" id="IPR051189">
    <property type="entry name" value="Splicing_assoc_domain"/>
</dbReference>
<evidence type="ECO:0000313" key="4">
    <source>
        <dbReference type="RefSeq" id="XP_022331459.1"/>
    </source>
</evidence>
<evidence type="ECO:0000256" key="1">
    <source>
        <dbReference type="SAM" id="MobiDB-lite"/>
    </source>
</evidence>
<proteinExistence type="predicted"/>
<sequence>MDHHNIVRQFQNLRVYSNSRLVSMDELVQDLANALEESASNAKSSNHSMTSKRQCKKRKGKKRRPILLDCGNISEASESSYDEALRDYFGNLTRNSDSDDIEKITRLSMPLSSNFIATVESDSVNESTISPSRPQRRRKKYKSMAVDSESETSACSMKPPTGITENKSILPKPRLHLSDRKSSSNTDDLVFAKGEDVFPGKRKRSSKSRGEYSSFDQSKDCKDENGMDTGSNIESSSGLSSSESDGLLTNDEAREADDEQSDFYYESGPACGIPGIIRWWENSPGDIEAESDRQFQQILSSSLEHVPKSSKLAFQARVTRMMAKSGRPIRFGRRKLKEKGPGYTLSRFLKERQRWNNIQDRLPSGFRSNGNGNQKRFRKTPPPQSPTDEETNFGDKMLHDMKWIPGNDLGPESTGMKVPMLAYRRSKRQGINCNSHPYVRNQDL</sequence>
<feature type="compositionally biased region" description="Basic residues" evidence="1">
    <location>
        <begin position="53"/>
        <end position="62"/>
    </location>
</feature>